<dbReference type="InterPro" id="IPR007466">
    <property type="entry name" value="Peptidyl-Arg-deiminase_porph"/>
</dbReference>
<evidence type="ECO:0000256" key="1">
    <source>
        <dbReference type="ARBA" id="ARBA00022801"/>
    </source>
</evidence>
<sequence>MANNKNCINNFRLPAEWEPQSGIQLTWPHANTDWKPYLEDITKVFVNMAKVITNEELLAVVTPEIETVRKQLSKELTAAQLNNVIFYDIDSNDTWARDHAPLTLVADDKETCILDFKFNGWGDKFEWTKDNNITSQLNNVGAFNSGYECDTDFVLEGGSIESDGKGSIFATTFCLMAEHRNQPLTREEIEERLLKSLHAKRIVWLDYGQLIGDDTDGHIDTIVRLAPNDTIVYNGCDDERDEQYNNFNSLGEQLRQLKTLDGQPYNLLRLPMPDAIYDEGERLPATYANFVITNKSVICPTYSQPIKDNIAMEVLQRAFPNHNIVGIDASVVIKQHGSLHCLTMQYPEGTLKTKSL</sequence>
<dbReference type="PANTHER" id="PTHR31377">
    <property type="entry name" value="AGMATINE DEIMINASE-RELATED"/>
    <property type="match status" value="1"/>
</dbReference>
<evidence type="ECO:0000313" key="2">
    <source>
        <dbReference type="EMBL" id="BCS84360.1"/>
    </source>
</evidence>
<dbReference type="SUPFAM" id="SSF55909">
    <property type="entry name" value="Pentein"/>
    <property type="match status" value="1"/>
</dbReference>
<keyword evidence="3" id="KW-1185">Reference proteome</keyword>
<organism evidence="2 3">
    <name type="scientific">Prevotella herbatica</name>
    <dbReference type="NCBI Taxonomy" id="2801997"/>
    <lineage>
        <taxon>Bacteria</taxon>
        <taxon>Pseudomonadati</taxon>
        <taxon>Bacteroidota</taxon>
        <taxon>Bacteroidia</taxon>
        <taxon>Bacteroidales</taxon>
        <taxon>Prevotellaceae</taxon>
        <taxon>Prevotella</taxon>
    </lineage>
</organism>
<dbReference type="RefSeq" id="WP_207154541.1">
    <property type="nucleotide sequence ID" value="NZ_AP024484.1"/>
</dbReference>
<dbReference type="PANTHER" id="PTHR31377:SF0">
    <property type="entry name" value="AGMATINE DEIMINASE-RELATED"/>
    <property type="match status" value="1"/>
</dbReference>
<reference evidence="2 3" key="1">
    <citation type="journal article" date="2022" name="Int. J. Syst. Evol. Microbiol.">
        <title>Prevotella herbatica sp. nov., a plant polysaccharide-decomposing anaerobic bacterium isolated from a methanogenic reactor.</title>
        <authorList>
            <person name="Uek A."/>
            <person name="Tonouchi A."/>
            <person name="Kaku N."/>
            <person name="Ueki K."/>
        </authorList>
    </citation>
    <scope>NUCLEOTIDE SEQUENCE [LARGE SCALE GENOMIC DNA]</scope>
    <source>
        <strain evidence="2 3">WR041</strain>
    </source>
</reference>
<dbReference type="Proteomes" id="UP001319045">
    <property type="component" value="Chromosome"/>
</dbReference>
<keyword evidence="1" id="KW-0378">Hydrolase</keyword>
<dbReference type="Gene3D" id="3.75.10.10">
    <property type="entry name" value="L-arginine/glycine Amidinotransferase, Chain A"/>
    <property type="match status" value="1"/>
</dbReference>
<gene>
    <name evidence="2" type="ORF">prwr041_02530</name>
</gene>
<evidence type="ECO:0000313" key="3">
    <source>
        <dbReference type="Proteomes" id="UP001319045"/>
    </source>
</evidence>
<accession>A0ABN6EEK1</accession>
<dbReference type="Pfam" id="PF04371">
    <property type="entry name" value="PAD_porph"/>
    <property type="match status" value="1"/>
</dbReference>
<dbReference type="EMBL" id="AP024484">
    <property type="protein sequence ID" value="BCS84360.1"/>
    <property type="molecule type" value="Genomic_DNA"/>
</dbReference>
<name>A0ABN6EEK1_9BACT</name>
<protein>
    <submittedName>
        <fullName evidence="2">Agmatine deiminase family protein</fullName>
    </submittedName>
</protein>
<proteinExistence type="predicted"/>